<dbReference type="AlphaFoldDB" id="W0ED80"/>
<dbReference type="OrthoDB" id="7069278at2"/>
<dbReference type="STRING" id="871968.DESME_14955"/>
<evidence type="ECO:0000256" key="1">
    <source>
        <dbReference type="SAM" id="Phobius"/>
    </source>
</evidence>
<keyword evidence="1" id="KW-1133">Transmembrane helix</keyword>
<organism evidence="2 3">
    <name type="scientific">Desulfitobacterium metallireducens DSM 15288</name>
    <dbReference type="NCBI Taxonomy" id="871968"/>
    <lineage>
        <taxon>Bacteria</taxon>
        <taxon>Bacillati</taxon>
        <taxon>Bacillota</taxon>
        <taxon>Clostridia</taxon>
        <taxon>Eubacteriales</taxon>
        <taxon>Desulfitobacteriaceae</taxon>
        <taxon>Desulfitobacterium</taxon>
    </lineage>
</organism>
<sequence length="180" mass="18787">MSKLSKFQWGLALSGIAVLLAFLTGAWMGNSEDAIREGWTAAAQPALATLWGNDPAKLAGIIDKSWTCLMRAHLHWAGLGAATLAMSVILSGIKAVPTWYKQIGSLFMGIGAISYPISWLMVASNLGTLGGPAAKASGHIYAVIGVGTVVVGTAMFLVALIYQAMKNNEASEGSYKATAK</sequence>
<proteinExistence type="predicted"/>
<dbReference type="RefSeq" id="WP_006716966.1">
    <property type="nucleotide sequence ID" value="NZ_CP007032.1"/>
</dbReference>
<gene>
    <name evidence="2" type="ORF">DESME_14955</name>
</gene>
<protein>
    <submittedName>
        <fullName evidence="2">Uncharacterized protein</fullName>
    </submittedName>
</protein>
<keyword evidence="3" id="KW-1185">Reference proteome</keyword>
<keyword evidence="1" id="KW-0812">Transmembrane</keyword>
<dbReference type="Proteomes" id="UP000010847">
    <property type="component" value="Chromosome"/>
</dbReference>
<dbReference type="HOGENOM" id="CLU_1493920_0_0_9"/>
<reference evidence="2 3" key="1">
    <citation type="submission" date="2013-12" db="EMBL/GenBank/DDBJ databases">
        <authorList>
            <consortium name="DOE Joint Genome Institute"/>
            <person name="Smidt H."/>
            <person name="Huntemann M."/>
            <person name="Han J."/>
            <person name="Chen A."/>
            <person name="Kyrpides N."/>
            <person name="Mavromatis K."/>
            <person name="Markowitz V."/>
            <person name="Palaniappan K."/>
            <person name="Ivanova N."/>
            <person name="Schaumberg A."/>
            <person name="Pati A."/>
            <person name="Liolios K."/>
            <person name="Nordberg H.P."/>
            <person name="Cantor M.N."/>
            <person name="Hua S.X."/>
            <person name="Woyke T."/>
        </authorList>
    </citation>
    <scope>NUCLEOTIDE SEQUENCE [LARGE SCALE GENOMIC DNA]</scope>
    <source>
        <strain evidence="3">DSM 15288</strain>
    </source>
</reference>
<dbReference type="KEGG" id="dmt:DESME_14955"/>
<feature type="transmembrane region" description="Helical" evidence="1">
    <location>
        <begin position="74"/>
        <end position="93"/>
    </location>
</feature>
<evidence type="ECO:0000313" key="3">
    <source>
        <dbReference type="Proteomes" id="UP000010847"/>
    </source>
</evidence>
<accession>W0ED80</accession>
<name>W0ED80_9FIRM</name>
<feature type="transmembrane region" description="Helical" evidence="1">
    <location>
        <begin position="105"/>
        <end position="127"/>
    </location>
</feature>
<dbReference type="EMBL" id="CP007032">
    <property type="protein sequence ID" value="AHF08697.1"/>
    <property type="molecule type" value="Genomic_DNA"/>
</dbReference>
<evidence type="ECO:0000313" key="2">
    <source>
        <dbReference type="EMBL" id="AHF08697.1"/>
    </source>
</evidence>
<dbReference type="eggNOG" id="ENOG5032W5X">
    <property type="taxonomic scope" value="Bacteria"/>
</dbReference>
<keyword evidence="1" id="KW-0472">Membrane</keyword>
<feature type="transmembrane region" description="Helical" evidence="1">
    <location>
        <begin position="139"/>
        <end position="162"/>
    </location>
</feature>